<feature type="region of interest" description="Disordered" evidence="9">
    <location>
        <begin position="95"/>
        <end position="127"/>
    </location>
</feature>
<dbReference type="GO" id="GO:0019905">
    <property type="term" value="F:syntaxin binding"/>
    <property type="evidence" value="ECO:0007669"/>
    <property type="project" value="InterPro"/>
</dbReference>
<evidence type="ECO:0000256" key="9">
    <source>
        <dbReference type="SAM" id="MobiDB-lite"/>
    </source>
</evidence>
<dbReference type="PANTHER" id="PTHR16705">
    <property type="entry name" value="COMPLEXIN"/>
    <property type="match status" value="1"/>
</dbReference>
<evidence type="ECO:0000313" key="10">
    <source>
        <dbReference type="Proteomes" id="UP000095283"/>
    </source>
</evidence>
<dbReference type="GO" id="GO:0043195">
    <property type="term" value="C:terminal bouton"/>
    <property type="evidence" value="ECO:0007669"/>
    <property type="project" value="TreeGrafter"/>
</dbReference>
<feature type="compositionally biased region" description="Basic and acidic residues" evidence="9">
    <location>
        <begin position="63"/>
        <end position="81"/>
    </location>
</feature>
<dbReference type="PANTHER" id="PTHR16705:SF4">
    <property type="entry name" value="COMPLEXIN"/>
    <property type="match status" value="1"/>
</dbReference>
<comment type="function">
    <text evidence="7">Positively regulates a late step in synaptic vesicle exocytosis.</text>
</comment>
<dbReference type="GO" id="GO:0046928">
    <property type="term" value="P:regulation of neurotransmitter secretion"/>
    <property type="evidence" value="ECO:0007669"/>
    <property type="project" value="TreeGrafter"/>
</dbReference>
<evidence type="ECO:0000256" key="6">
    <source>
        <dbReference type="ARBA" id="ARBA00023054"/>
    </source>
</evidence>
<dbReference type="SUPFAM" id="SSF58038">
    <property type="entry name" value="SNARE fusion complex"/>
    <property type="match status" value="1"/>
</dbReference>
<evidence type="ECO:0000256" key="7">
    <source>
        <dbReference type="ARBA" id="ARBA00037297"/>
    </source>
</evidence>
<feature type="region of interest" description="Disordered" evidence="9">
    <location>
        <begin position="63"/>
        <end position="82"/>
    </location>
</feature>
<dbReference type="GO" id="GO:0031201">
    <property type="term" value="C:SNARE complex"/>
    <property type="evidence" value="ECO:0007669"/>
    <property type="project" value="TreeGrafter"/>
</dbReference>
<evidence type="ECO:0000256" key="4">
    <source>
        <dbReference type="ARBA" id="ARBA00022483"/>
    </source>
</evidence>
<evidence type="ECO:0000256" key="1">
    <source>
        <dbReference type="ARBA" id="ARBA00004514"/>
    </source>
</evidence>
<comment type="similarity">
    <text evidence="2">Belongs to the complexin/synaphin family.</text>
</comment>
<dbReference type="AlphaFoldDB" id="A0A1I7W720"/>
<dbReference type="InterPro" id="IPR008849">
    <property type="entry name" value="Synaphin"/>
</dbReference>
<evidence type="ECO:0000256" key="2">
    <source>
        <dbReference type="ARBA" id="ARBA00005396"/>
    </source>
</evidence>
<proteinExistence type="inferred from homology"/>
<dbReference type="GO" id="GO:0005829">
    <property type="term" value="C:cytosol"/>
    <property type="evidence" value="ECO:0007669"/>
    <property type="project" value="UniProtKB-SubCell"/>
</dbReference>
<dbReference type="CDD" id="cd22808">
    <property type="entry name" value="Complexin_NTD_CPLX_I_II"/>
    <property type="match status" value="1"/>
</dbReference>
<dbReference type="Proteomes" id="UP000095283">
    <property type="component" value="Unplaced"/>
</dbReference>
<dbReference type="Pfam" id="PF05835">
    <property type="entry name" value="Synaphin"/>
    <property type="match status" value="1"/>
</dbReference>
<accession>A0A1I7W720</accession>
<reference evidence="11" key="1">
    <citation type="submission" date="2016-11" db="UniProtKB">
        <authorList>
            <consortium name="WormBaseParasite"/>
        </authorList>
    </citation>
    <scope>IDENTIFICATION</scope>
</reference>
<sequence length="127" mass="14507">MASTNTTNLMLNGLGLDTQQFSEMFKALLLGGLDKLTGENEDGTEKSEIGEDPEVIAARLEQEERRKEKHRKMEEEREKMRQNIRAKYNIKKKEQQIPGNQFVEGRIGGPKKVPEQVEQTAENSTFI</sequence>
<keyword evidence="3" id="KW-0813">Transport</keyword>
<feature type="compositionally biased region" description="Polar residues" evidence="9">
    <location>
        <begin position="117"/>
        <end position="127"/>
    </location>
</feature>
<name>A0A1I7W720_HETBA</name>
<dbReference type="WBParaSite" id="Hba_00425">
    <property type="protein sequence ID" value="Hba_00425"/>
    <property type="gene ID" value="Hba_00425"/>
</dbReference>
<comment type="subcellular location">
    <subcellularLocation>
        <location evidence="1">Cytoplasm</location>
        <location evidence="1">Cytosol</location>
    </subcellularLocation>
</comment>
<keyword evidence="10" id="KW-1185">Reference proteome</keyword>
<keyword evidence="4" id="KW-0268">Exocytosis</keyword>
<dbReference type="GO" id="GO:0016079">
    <property type="term" value="P:synaptic vesicle exocytosis"/>
    <property type="evidence" value="ECO:0007669"/>
    <property type="project" value="TreeGrafter"/>
</dbReference>
<protein>
    <recommendedName>
        <fullName evidence="8">Putative complexin-1</fullName>
    </recommendedName>
</protein>
<dbReference type="Gene3D" id="1.20.5.580">
    <property type="entry name" value="Single Helix bin"/>
    <property type="match status" value="1"/>
</dbReference>
<organism evidence="10 11">
    <name type="scientific">Heterorhabditis bacteriophora</name>
    <name type="common">Entomopathogenic nematode worm</name>
    <dbReference type="NCBI Taxonomy" id="37862"/>
    <lineage>
        <taxon>Eukaryota</taxon>
        <taxon>Metazoa</taxon>
        <taxon>Ecdysozoa</taxon>
        <taxon>Nematoda</taxon>
        <taxon>Chromadorea</taxon>
        <taxon>Rhabditida</taxon>
        <taxon>Rhabditina</taxon>
        <taxon>Rhabditomorpha</taxon>
        <taxon>Strongyloidea</taxon>
        <taxon>Heterorhabditidae</taxon>
        <taxon>Heterorhabditis</taxon>
    </lineage>
</organism>
<dbReference type="FunFam" id="1.20.5.580:FF:000002">
    <property type="entry name" value="Complexin, isoform AB"/>
    <property type="match status" value="1"/>
</dbReference>
<keyword evidence="6" id="KW-0175">Coiled coil</keyword>
<evidence type="ECO:0000256" key="3">
    <source>
        <dbReference type="ARBA" id="ARBA00022448"/>
    </source>
</evidence>
<evidence type="ECO:0000256" key="5">
    <source>
        <dbReference type="ARBA" id="ARBA00022775"/>
    </source>
</evidence>
<evidence type="ECO:0000256" key="8">
    <source>
        <dbReference type="ARBA" id="ARBA00067104"/>
    </source>
</evidence>
<keyword evidence="5" id="KW-0532">Neurotransmitter transport</keyword>
<evidence type="ECO:0000313" key="11">
    <source>
        <dbReference type="WBParaSite" id="Hba_00425"/>
    </source>
</evidence>